<reference evidence="2" key="1">
    <citation type="submission" date="2014-09" db="EMBL/GenBank/DDBJ databases">
        <title>Vibrio variabilis JCM 19239. (C206) whole genome shotgun sequence.</title>
        <authorList>
            <person name="Sawabe T."/>
            <person name="Meirelles P."/>
            <person name="Nakanishi M."/>
            <person name="Sayaka M."/>
            <person name="Hattori M."/>
            <person name="Ohkuma M."/>
        </authorList>
    </citation>
    <scope>NUCLEOTIDE SEQUENCE [LARGE SCALE GENOMIC DNA]</scope>
    <source>
        <strain evidence="2">JCM 19239</strain>
    </source>
</reference>
<accession>A0ABQ0JAG9</accession>
<comment type="caution">
    <text evidence="1">The sequence shown here is derived from an EMBL/GenBank/DDBJ whole genome shotgun (WGS) entry which is preliminary data.</text>
</comment>
<name>A0ABQ0JAG9_9VIBR</name>
<evidence type="ECO:0000313" key="2">
    <source>
        <dbReference type="Proteomes" id="UP000029223"/>
    </source>
</evidence>
<sequence length="92" mass="10481">MDNPIGTACGFKMMINDCLFYFTPGVPSEFKKMTIEQIIPDLKAQFPNQQAEYVDVFIPSVCLSLVLLTRYRTYSFPPIMSLATALTYRSLK</sequence>
<reference evidence="2" key="2">
    <citation type="submission" date="2014-09" db="EMBL/GenBank/DDBJ databases">
        <authorList>
            <consortium name="NBRP consortium"/>
            <person name="Sawabe T."/>
            <person name="Meirelles P."/>
            <person name="Nakanishi M."/>
            <person name="Sayaka M."/>
            <person name="Hattori M."/>
            <person name="Ohkuma M."/>
        </authorList>
    </citation>
    <scope>NUCLEOTIDE SEQUENCE [LARGE SCALE GENOMIC DNA]</scope>
    <source>
        <strain evidence="2">JCM 19239</strain>
    </source>
</reference>
<dbReference type="SUPFAM" id="SSF53218">
    <property type="entry name" value="Molybdenum cofactor biosynthesis proteins"/>
    <property type="match status" value="1"/>
</dbReference>
<gene>
    <name evidence="1" type="ORF">JCM19239_4256</name>
</gene>
<proteinExistence type="predicted"/>
<dbReference type="EMBL" id="BBMS01000012">
    <property type="protein sequence ID" value="GAL25769.1"/>
    <property type="molecule type" value="Genomic_DNA"/>
</dbReference>
<protein>
    <submittedName>
        <fullName evidence="1">Molybdopterin binding motif CinA N-terminal domain</fullName>
    </submittedName>
</protein>
<organism evidence="1 2">
    <name type="scientific">Vibrio variabilis</name>
    <dbReference type="NCBI Taxonomy" id="990271"/>
    <lineage>
        <taxon>Bacteria</taxon>
        <taxon>Pseudomonadati</taxon>
        <taxon>Pseudomonadota</taxon>
        <taxon>Gammaproteobacteria</taxon>
        <taxon>Vibrionales</taxon>
        <taxon>Vibrionaceae</taxon>
        <taxon>Vibrio</taxon>
    </lineage>
</organism>
<evidence type="ECO:0000313" key="1">
    <source>
        <dbReference type="EMBL" id="GAL25769.1"/>
    </source>
</evidence>
<dbReference type="InterPro" id="IPR036425">
    <property type="entry name" value="MoaB/Mog-like_dom_sf"/>
</dbReference>
<keyword evidence="2" id="KW-1185">Reference proteome</keyword>
<dbReference type="Proteomes" id="UP000029223">
    <property type="component" value="Unassembled WGS sequence"/>
</dbReference>